<gene>
    <name evidence="2" type="ORF">YK48G_04100</name>
</gene>
<reference evidence="2 3" key="1">
    <citation type="journal article" date="2021" name="Int. J. Syst. Evol. Microbiol.">
        <title>Lentilactobacillus fungorum sp. nov., isolated from spent mushroom substrates.</title>
        <authorList>
            <person name="Tohno M."/>
            <person name="Tanizawa Y."/>
            <person name="Kojima Y."/>
            <person name="Sakamoto M."/>
            <person name="Ohkuma M."/>
            <person name="Kobayashi H."/>
        </authorList>
    </citation>
    <scope>NUCLEOTIDE SEQUENCE [LARGE SCALE GENOMIC DNA]</scope>
    <source>
        <strain evidence="2 3">YK48G</strain>
    </source>
</reference>
<evidence type="ECO:0000259" key="1">
    <source>
        <dbReference type="Pfam" id="PF04233"/>
    </source>
</evidence>
<dbReference type="Proteomes" id="UP000604765">
    <property type="component" value="Unassembled WGS sequence"/>
</dbReference>
<keyword evidence="3" id="KW-1185">Reference proteome</keyword>
<accession>A0ABQ3VVS6</accession>
<dbReference type="Pfam" id="PF04233">
    <property type="entry name" value="Phage_Mu_F"/>
    <property type="match status" value="1"/>
</dbReference>
<dbReference type="NCBIfam" id="TIGR01641">
    <property type="entry name" value="phageSPP1_gp7"/>
    <property type="match status" value="1"/>
</dbReference>
<evidence type="ECO:0000313" key="2">
    <source>
        <dbReference type="EMBL" id="GHP12985.1"/>
    </source>
</evidence>
<feature type="domain" description="Phage head morphogenesis" evidence="1">
    <location>
        <begin position="174"/>
        <end position="289"/>
    </location>
</feature>
<evidence type="ECO:0000313" key="3">
    <source>
        <dbReference type="Proteomes" id="UP000604765"/>
    </source>
</evidence>
<dbReference type="EMBL" id="BNJR01000004">
    <property type="protein sequence ID" value="GHP12985.1"/>
    <property type="molecule type" value="Genomic_DNA"/>
</dbReference>
<dbReference type="InterPro" id="IPR006528">
    <property type="entry name" value="Phage_head_morphogenesis_dom"/>
</dbReference>
<sequence length="309" mass="35081">MATIKQERKKINKLIKRDNRNNQTIDRFYQQALSIIGNHLHEFYNEYADENGLTLNQVSQNVNSWDIQEFYQAINEMLADVSPDDKLSQRLQAIYAQASISRRDMLGALIGAGMSIATARSESFAVNELKQQYIDGYEDFSPRKLATVPAKVAKQTEYSQRVWVHGDVMTTRMKETLNKGLSRGMGQADINKMTRSIPQSGDRIDGNLATPMNQMLSRIHTLTIDEGANNSNKGKSKAYEEQNVKYVMWLTQEDDHVCDICEPLDRQIFPYGEAPIPIADTHPRCRCQLVACDENGILLKGQTDEVLQD</sequence>
<organism evidence="2 3">
    <name type="scientific">Lentilactobacillus fungorum</name>
    <dbReference type="NCBI Taxonomy" id="2201250"/>
    <lineage>
        <taxon>Bacteria</taxon>
        <taxon>Bacillati</taxon>
        <taxon>Bacillota</taxon>
        <taxon>Bacilli</taxon>
        <taxon>Lactobacillales</taxon>
        <taxon>Lactobacillaceae</taxon>
        <taxon>Lentilactobacillus</taxon>
    </lineage>
</organism>
<proteinExistence type="predicted"/>
<protein>
    <submittedName>
        <fullName evidence="2">Phage head morphogenesis protein</fullName>
    </submittedName>
</protein>
<name>A0ABQ3VVS6_9LACO</name>
<comment type="caution">
    <text evidence="2">The sequence shown here is derived from an EMBL/GenBank/DDBJ whole genome shotgun (WGS) entry which is preliminary data.</text>
</comment>